<dbReference type="EMBL" id="LN515531">
    <property type="protein sequence ID" value="CEA14606.1"/>
    <property type="molecule type" value="Genomic_DNA"/>
</dbReference>
<dbReference type="PATRIC" id="fig|2162.9.peg.2348"/>
<feature type="transmembrane region" description="Helical" evidence="1">
    <location>
        <begin position="6"/>
        <end position="25"/>
    </location>
</feature>
<accession>A0A090I510</accession>
<gene>
    <name evidence="2" type="ORF">DSM1535_2273</name>
</gene>
<evidence type="ECO:0000313" key="2">
    <source>
        <dbReference type="EMBL" id="CEA14606.1"/>
    </source>
</evidence>
<protein>
    <submittedName>
        <fullName evidence="2">Putative membrane protein</fullName>
    </submittedName>
</protein>
<organism evidence="2">
    <name type="scientific">Methanobacterium formicicum</name>
    <dbReference type="NCBI Taxonomy" id="2162"/>
    <lineage>
        <taxon>Archaea</taxon>
        <taxon>Methanobacteriati</taxon>
        <taxon>Methanobacteriota</taxon>
        <taxon>Methanomada group</taxon>
        <taxon>Methanobacteria</taxon>
        <taxon>Methanobacteriales</taxon>
        <taxon>Methanobacteriaceae</taxon>
        <taxon>Methanobacterium</taxon>
    </lineage>
</organism>
<name>A0A090I510_METFO</name>
<keyword evidence="1" id="KW-0472">Membrane</keyword>
<proteinExistence type="predicted"/>
<evidence type="ECO:0000256" key="1">
    <source>
        <dbReference type="SAM" id="Phobius"/>
    </source>
</evidence>
<dbReference type="KEGG" id="mfi:DSM1535_2273"/>
<keyword evidence="1" id="KW-0812">Transmembrane</keyword>
<feature type="transmembrane region" description="Helical" evidence="1">
    <location>
        <begin position="34"/>
        <end position="52"/>
    </location>
</feature>
<dbReference type="AlphaFoldDB" id="A0A090I510"/>
<reference evidence="2" key="1">
    <citation type="submission" date="2014-08" db="EMBL/GenBank/DDBJ databases">
        <authorList>
            <person name="Wibberg D."/>
        </authorList>
    </citation>
    <scope>NUCLEOTIDE SEQUENCE</scope>
</reference>
<keyword evidence="1" id="KW-1133">Transmembrane helix</keyword>
<sequence>MVELWVKILSLVIFIALIVGVDFLYLKHDFRKRLTFNVGLFLVYLAIFIAFLD</sequence>
<dbReference type="RefSeq" id="WP_243687023.1">
    <property type="nucleotide sequence ID" value="NZ_JARVXG010000023.1"/>
</dbReference>